<dbReference type="EMBL" id="JBHSIS010000022">
    <property type="protein sequence ID" value="MFC4858167.1"/>
    <property type="molecule type" value="Genomic_DNA"/>
</dbReference>
<evidence type="ECO:0000256" key="1">
    <source>
        <dbReference type="SAM" id="MobiDB-lite"/>
    </source>
</evidence>
<dbReference type="InterPro" id="IPR038332">
    <property type="entry name" value="PPE_sf"/>
</dbReference>
<comment type="caution">
    <text evidence="2">The sequence shown here is derived from an EMBL/GenBank/DDBJ whole genome shotgun (WGS) entry which is preliminary data.</text>
</comment>
<keyword evidence="3" id="KW-1185">Reference proteome</keyword>
<evidence type="ECO:0008006" key="4">
    <source>
        <dbReference type="Google" id="ProtNLM"/>
    </source>
</evidence>
<proteinExistence type="predicted"/>
<dbReference type="SUPFAM" id="SSF140459">
    <property type="entry name" value="PE/PPE dimer-like"/>
    <property type="match status" value="1"/>
</dbReference>
<reference evidence="3" key="1">
    <citation type="journal article" date="2019" name="Int. J. Syst. Evol. Microbiol.">
        <title>The Global Catalogue of Microorganisms (GCM) 10K type strain sequencing project: providing services to taxonomists for standard genome sequencing and annotation.</title>
        <authorList>
            <consortium name="The Broad Institute Genomics Platform"/>
            <consortium name="The Broad Institute Genome Sequencing Center for Infectious Disease"/>
            <person name="Wu L."/>
            <person name="Ma J."/>
        </authorList>
    </citation>
    <scope>NUCLEOTIDE SEQUENCE [LARGE SCALE GENOMIC DNA]</scope>
    <source>
        <strain evidence="3">ZS-22-S1</strain>
    </source>
</reference>
<dbReference type="Proteomes" id="UP001595859">
    <property type="component" value="Unassembled WGS sequence"/>
</dbReference>
<gene>
    <name evidence="2" type="ORF">ACFPCV_32115</name>
</gene>
<feature type="region of interest" description="Disordered" evidence="1">
    <location>
        <begin position="156"/>
        <end position="382"/>
    </location>
</feature>
<feature type="compositionally biased region" description="Basic and acidic residues" evidence="1">
    <location>
        <begin position="342"/>
        <end position="356"/>
    </location>
</feature>
<organism evidence="2 3">
    <name type="scientific">Actinophytocola glycyrrhizae</name>
    <dbReference type="NCBI Taxonomy" id="2044873"/>
    <lineage>
        <taxon>Bacteria</taxon>
        <taxon>Bacillati</taxon>
        <taxon>Actinomycetota</taxon>
        <taxon>Actinomycetes</taxon>
        <taxon>Pseudonocardiales</taxon>
        <taxon>Pseudonocardiaceae</taxon>
    </lineage>
</organism>
<feature type="compositionally biased region" description="Gly residues" evidence="1">
    <location>
        <begin position="237"/>
        <end position="307"/>
    </location>
</feature>
<dbReference type="Gene3D" id="1.20.1260.20">
    <property type="entry name" value="PPE superfamily"/>
    <property type="match status" value="1"/>
</dbReference>
<feature type="compositionally biased region" description="Low complexity" evidence="1">
    <location>
        <begin position="20"/>
        <end position="33"/>
    </location>
</feature>
<evidence type="ECO:0000313" key="3">
    <source>
        <dbReference type="Proteomes" id="UP001595859"/>
    </source>
</evidence>
<protein>
    <recommendedName>
        <fullName evidence="4">PPE family protein</fullName>
    </recommendedName>
</protein>
<feature type="region of interest" description="Disordered" evidence="1">
    <location>
        <begin position="1"/>
        <end position="33"/>
    </location>
</feature>
<feature type="compositionally biased region" description="Gly residues" evidence="1">
    <location>
        <begin position="323"/>
        <end position="333"/>
    </location>
</feature>
<name>A0ABV9SCI5_9PSEU</name>
<feature type="compositionally biased region" description="Low complexity" evidence="1">
    <location>
        <begin position="308"/>
        <end position="322"/>
    </location>
</feature>
<sequence>MTPQRIYEELTTGPGSETLQAAQHVSSAESAAEQARAERIRRLLATIESGWRGSAADGAQGAALPLARHAAEGAEYLHIAQDLLDRQAGSFHRAAADVEPMPPEPAADLLDQVVPFDVDTDAQTQAYQQKAQHNIRVFEGYDNASNHNETHLPRQFSSTTHSGGGISVTPADTVAVDDTPRNAGPDDVTRDQASVDGTAPSGHRPAPGPVVTAPAEDGVAGGNLDGNPGQVGRPGIRVGGPGGRVESGVPGAPGGRGGGFGGGPGGLGGSGTSGGSGGQGSAGGSGSVGGPGASRGPVLGPGSGAGAGASAADEAAARRGVAGAAGRGGGTGPVGAPLGAGRNKDEDQEYERKVLIEGDPDGMFGSDALTAPQVIGDDEYED</sequence>
<dbReference type="RefSeq" id="WP_378060449.1">
    <property type="nucleotide sequence ID" value="NZ_JBHSIS010000022.1"/>
</dbReference>
<evidence type="ECO:0000313" key="2">
    <source>
        <dbReference type="EMBL" id="MFC4858167.1"/>
    </source>
</evidence>
<accession>A0ABV9SCI5</accession>